<dbReference type="AlphaFoldDB" id="A0A852YG22"/>
<protein>
    <submittedName>
        <fullName evidence="1">Uncharacterized protein</fullName>
    </submittedName>
</protein>
<organism evidence="1 2">
    <name type="scientific">Schumannella luteola</name>
    <dbReference type="NCBI Taxonomy" id="472059"/>
    <lineage>
        <taxon>Bacteria</taxon>
        <taxon>Bacillati</taxon>
        <taxon>Actinomycetota</taxon>
        <taxon>Actinomycetes</taxon>
        <taxon>Micrococcales</taxon>
        <taxon>Microbacteriaceae</taxon>
        <taxon>Schumannella</taxon>
    </lineage>
</organism>
<reference evidence="1 2" key="1">
    <citation type="submission" date="2020-07" db="EMBL/GenBank/DDBJ databases">
        <title>Sequencing the genomes of 1000 actinobacteria strains.</title>
        <authorList>
            <person name="Klenk H.-P."/>
        </authorList>
    </citation>
    <scope>NUCLEOTIDE SEQUENCE [LARGE SCALE GENOMIC DNA]</scope>
    <source>
        <strain evidence="1 2">DSM 23141</strain>
    </source>
</reference>
<evidence type="ECO:0000313" key="1">
    <source>
        <dbReference type="EMBL" id="NYG97998.1"/>
    </source>
</evidence>
<proteinExistence type="predicted"/>
<keyword evidence="2" id="KW-1185">Reference proteome</keyword>
<dbReference type="EMBL" id="JACBZY010000001">
    <property type="protein sequence ID" value="NYG97998.1"/>
    <property type="molecule type" value="Genomic_DNA"/>
</dbReference>
<name>A0A852YG22_9MICO</name>
<dbReference type="RefSeq" id="WP_179565086.1">
    <property type="nucleotide sequence ID" value="NZ_JACBZY010000001.1"/>
</dbReference>
<accession>A0A852YG22</accession>
<gene>
    <name evidence="1" type="ORF">BJ979_000624</name>
</gene>
<sequence>MASIGPTTPALIVSKGLQMCIGQTAQPPPDRQRIENVVEYSMIRGILAL</sequence>
<dbReference type="Proteomes" id="UP000553888">
    <property type="component" value="Unassembled WGS sequence"/>
</dbReference>
<comment type="caution">
    <text evidence="1">The sequence shown here is derived from an EMBL/GenBank/DDBJ whole genome shotgun (WGS) entry which is preliminary data.</text>
</comment>
<evidence type="ECO:0000313" key="2">
    <source>
        <dbReference type="Proteomes" id="UP000553888"/>
    </source>
</evidence>